<dbReference type="EMBL" id="FOND01000006">
    <property type="protein sequence ID" value="SFE86564.1"/>
    <property type="molecule type" value="Genomic_DNA"/>
</dbReference>
<dbReference type="InterPro" id="IPR024747">
    <property type="entry name" value="Pyridox_Oxase-rel"/>
</dbReference>
<feature type="compositionally biased region" description="Low complexity" evidence="1">
    <location>
        <begin position="159"/>
        <end position="169"/>
    </location>
</feature>
<reference evidence="3" key="1">
    <citation type="submission" date="2016-10" db="EMBL/GenBank/DDBJ databases">
        <authorList>
            <person name="Varghese N."/>
            <person name="Submissions S."/>
        </authorList>
    </citation>
    <scope>NUCLEOTIDE SEQUENCE [LARGE SCALE GENOMIC DNA]</scope>
    <source>
        <strain evidence="3">DSM 46838</strain>
    </source>
</reference>
<evidence type="ECO:0000256" key="1">
    <source>
        <dbReference type="SAM" id="MobiDB-lite"/>
    </source>
</evidence>
<dbReference type="Gene3D" id="2.30.110.10">
    <property type="entry name" value="Electron Transport, Fmn-binding Protein, Chain A"/>
    <property type="match status" value="1"/>
</dbReference>
<evidence type="ECO:0000313" key="3">
    <source>
        <dbReference type="Proteomes" id="UP000198589"/>
    </source>
</evidence>
<keyword evidence="3" id="KW-1185">Reference proteome</keyword>
<dbReference type="Pfam" id="PF12900">
    <property type="entry name" value="Pyridox_ox_2"/>
    <property type="match status" value="1"/>
</dbReference>
<dbReference type="RefSeq" id="WP_175527207.1">
    <property type="nucleotide sequence ID" value="NZ_FOND01000006.1"/>
</dbReference>
<accession>A0A1I2E101</accession>
<dbReference type="STRING" id="1798228.SAMN05216574_106205"/>
<dbReference type="InterPro" id="IPR012349">
    <property type="entry name" value="Split_barrel_FMN-bd"/>
</dbReference>
<protein>
    <submittedName>
        <fullName evidence="2">Pyridoxamine 5'-phosphate oxidase</fullName>
    </submittedName>
</protein>
<evidence type="ECO:0000313" key="2">
    <source>
        <dbReference type="EMBL" id="SFE86564.1"/>
    </source>
</evidence>
<dbReference type="AlphaFoldDB" id="A0A1I2E101"/>
<dbReference type="SUPFAM" id="SSF50475">
    <property type="entry name" value="FMN-binding split barrel"/>
    <property type="match status" value="1"/>
</dbReference>
<feature type="region of interest" description="Disordered" evidence="1">
    <location>
        <begin position="132"/>
        <end position="169"/>
    </location>
</feature>
<proteinExistence type="predicted"/>
<dbReference type="Proteomes" id="UP000198589">
    <property type="component" value="Unassembled WGS sequence"/>
</dbReference>
<gene>
    <name evidence="2" type="ORF">SAMN05216574_106205</name>
</gene>
<organism evidence="2 3">
    <name type="scientific">Blastococcus tunisiensis</name>
    <dbReference type="NCBI Taxonomy" id="1798228"/>
    <lineage>
        <taxon>Bacteria</taxon>
        <taxon>Bacillati</taxon>
        <taxon>Actinomycetota</taxon>
        <taxon>Actinomycetes</taxon>
        <taxon>Geodermatophilales</taxon>
        <taxon>Geodermatophilaceae</taxon>
        <taxon>Blastococcus</taxon>
    </lineage>
</organism>
<name>A0A1I2E101_9ACTN</name>
<sequence length="169" mass="17583">MSTNDEDRFLEVLGDAECRRLLGTVRVGRLGFTDAALPAILPVPFSVVDDCIRIPAREGNRVLDAVRRSVVAFAVDSYDDLTRTGWGVTVVGPAHVVPDGPRGGRQGGPGAPGPGRSIVVQLGLLRGWRLGDPAGLPSSPTRVDIPNRRPTDADGGAGMAVDVGGPIDG</sequence>